<feature type="transmembrane region" description="Helical" evidence="1">
    <location>
        <begin position="21"/>
        <end position="43"/>
    </location>
</feature>
<evidence type="ECO:0000256" key="1">
    <source>
        <dbReference type="SAM" id="Phobius"/>
    </source>
</evidence>
<feature type="transmembrane region" description="Helical" evidence="1">
    <location>
        <begin position="55"/>
        <end position="75"/>
    </location>
</feature>
<protein>
    <recommendedName>
        <fullName evidence="4">Transporter suffix domain-containing protein</fullName>
    </recommendedName>
</protein>
<name>A0A1M4ZWJ2_9FIRM</name>
<keyword evidence="1" id="KW-1133">Transmembrane helix</keyword>
<evidence type="ECO:0008006" key="4">
    <source>
        <dbReference type="Google" id="ProtNLM"/>
    </source>
</evidence>
<organism evidence="2 3">
    <name type="scientific">Desulfofundulus australicus DSM 11792</name>
    <dbReference type="NCBI Taxonomy" id="1121425"/>
    <lineage>
        <taxon>Bacteria</taxon>
        <taxon>Bacillati</taxon>
        <taxon>Bacillota</taxon>
        <taxon>Clostridia</taxon>
        <taxon>Eubacteriales</taxon>
        <taxon>Peptococcaceae</taxon>
        <taxon>Desulfofundulus</taxon>
    </lineage>
</organism>
<keyword evidence="1" id="KW-0472">Membrane</keyword>
<evidence type="ECO:0000313" key="2">
    <source>
        <dbReference type="EMBL" id="SHF22217.1"/>
    </source>
</evidence>
<reference evidence="3" key="1">
    <citation type="submission" date="2016-11" db="EMBL/GenBank/DDBJ databases">
        <authorList>
            <person name="Varghese N."/>
            <person name="Submissions S."/>
        </authorList>
    </citation>
    <scope>NUCLEOTIDE SEQUENCE [LARGE SCALE GENOMIC DNA]</scope>
    <source>
        <strain evidence="3">DSM 11792</strain>
    </source>
</reference>
<dbReference type="AlphaFoldDB" id="A0A1M4ZWJ2"/>
<accession>A0A1M4ZWJ2</accession>
<sequence length="100" mass="11414">MTDQNQGEINLQKMNISNRSWLKKVGISLVILSCVFYGALLLVPFTPYTVSTKALISSILVISGEASFWLGGFILGREIVMKYRKYLNPLHWFKKKTDSR</sequence>
<dbReference type="EMBL" id="FQUW01000018">
    <property type="protein sequence ID" value="SHF22217.1"/>
    <property type="molecule type" value="Genomic_DNA"/>
</dbReference>
<dbReference type="Proteomes" id="UP000184196">
    <property type="component" value="Unassembled WGS sequence"/>
</dbReference>
<keyword evidence="1" id="KW-0812">Transmembrane</keyword>
<keyword evidence="3" id="KW-1185">Reference proteome</keyword>
<dbReference type="RefSeq" id="WP_027357537.1">
    <property type="nucleotide sequence ID" value="NZ_FQUW01000018.1"/>
</dbReference>
<evidence type="ECO:0000313" key="3">
    <source>
        <dbReference type="Proteomes" id="UP000184196"/>
    </source>
</evidence>
<gene>
    <name evidence="2" type="ORF">SAMN02745218_01729</name>
</gene>
<dbReference type="NCBIfam" id="NF033684">
    <property type="entry name" value="suffix_2_RND"/>
    <property type="match status" value="1"/>
</dbReference>
<proteinExistence type="predicted"/>
<dbReference type="InterPro" id="IPR047961">
    <property type="entry name" value="Transp_suffix-like"/>
</dbReference>